<keyword evidence="1" id="KW-0614">Plasmid</keyword>
<dbReference type="REBASE" id="205066">
    <property type="entry name" value="CmaE4A9McrBCP"/>
</dbReference>
<dbReference type="AlphaFoldDB" id="A0A217EYT4"/>
<dbReference type="PANTHER" id="PTHR38733">
    <property type="entry name" value="PROTEIN MCRC"/>
    <property type="match status" value="1"/>
</dbReference>
<proteinExistence type="predicted"/>
<gene>
    <name evidence="1" type="ORF">A9D14_18210</name>
</gene>
<dbReference type="Pfam" id="PF10117">
    <property type="entry name" value="McrBC"/>
    <property type="match status" value="1"/>
</dbReference>
<accession>A0A217EYT4</accession>
<evidence type="ECO:0000313" key="2">
    <source>
        <dbReference type="Proteomes" id="UP000195807"/>
    </source>
</evidence>
<dbReference type="KEGG" id="cman:A9D14_18210"/>
<reference evidence="1 2" key="1">
    <citation type="submission" date="2017-01" db="EMBL/GenBank/DDBJ databases">
        <title>Complete genome sequence of esterase-producing bacterium Croceicoccus marinus E4A9.</title>
        <authorList>
            <person name="Wu Y.-H."/>
            <person name="Cheng H."/>
            <person name="Xu L."/>
            <person name="Huo Y.-Y."/>
            <person name="Wang C.-S."/>
            <person name="Xu X.-W."/>
        </authorList>
    </citation>
    <scope>NUCLEOTIDE SEQUENCE [LARGE SCALE GENOMIC DNA]</scope>
    <source>
        <strain evidence="1 2">E4A9</strain>
        <plasmid evidence="2">Plasmid pcme4a9ii</plasmid>
    </source>
</reference>
<dbReference type="EMBL" id="CP019604">
    <property type="protein sequence ID" value="ARU18290.1"/>
    <property type="molecule type" value="Genomic_DNA"/>
</dbReference>
<geneLocation type="plasmid" evidence="2">
    <name>pcme4a9ii</name>
</geneLocation>
<protein>
    <recommendedName>
        <fullName evidence="3">Calmodulin-binding protein</fullName>
    </recommendedName>
</protein>
<name>A0A217EYT4_9SPHN</name>
<evidence type="ECO:0000313" key="1">
    <source>
        <dbReference type="EMBL" id="ARU18290.1"/>
    </source>
</evidence>
<dbReference type="InterPro" id="IPR019292">
    <property type="entry name" value="McrC"/>
</dbReference>
<keyword evidence="2" id="KW-1185">Reference proteome</keyword>
<evidence type="ECO:0008006" key="3">
    <source>
        <dbReference type="Google" id="ProtNLM"/>
    </source>
</evidence>
<dbReference type="STRING" id="450378.GCA_001661675_03659"/>
<dbReference type="PANTHER" id="PTHR38733:SF1">
    <property type="entry name" value="TYPE IV METHYL-DIRECTED RESTRICTION ENZYME ECOKMCRBC"/>
    <property type="match status" value="1"/>
</dbReference>
<organism evidence="1 2">
    <name type="scientific">Croceicoccus marinus</name>
    <dbReference type="NCBI Taxonomy" id="450378"/>
    <lineage>
        <taxon>Bacteria</taxon>
        <taxon>Pseudomonadati</taxon>
        <taxon>Pseudomonadota</taxon>
        <taxon>Alphaproteobacteria</taxon>
        <taxon>Sphingomonadales</taxon>
        <taxon>Erythrobacteraceae</taxon>
        <taxon>Croceicoccus</taxon>
    </lineage>
</organism>
<sequence>MAHRTVHEWQKLPIGTGEGGFTHAQAESLLAAARSHANGGSEGQLILIEQNRHLHARQVVGVLAGQGCSLEILPKIEPGDGESDASVRARLVHMLDVALDLDISPGETAAMARQDHTLLDILVRIFADRLLAEARRGLPRHYNAREDDLPALRGRLDVMRQFTINAVRPDRLSCRFDSLEADTPLMRVMKACTVMLHRHARHQETQRRLAELRFMMTDVPDMPVKSLPWNRVVIDRSNRRWRSLFAMAKLFLRREWQTTHTQAAAADGITLLFPMNDLFEAYVAAGLRKALSEPGIEIVAQGGLEYCLGHWCEGEDIRPSLFQTKPDILLRERSSGRVRAIIDTKWKKLASDPFDRKRGVKQADVYQLMAYARLYRCDRLMLLYPSVPGTVGQARHEFGLAQGCERLAVSTVDISSQKLFKRDLTSIILRELSEESHQTIQDRAVNDL</sequence>
<dbReference type="Proteomes" id="UP000195807">
    <property type="component" value="Plasmid pCME4A9II"/>
</dbReference>
<dbReference type="RefSeq" id="WP_066850817.1">
    <property type="nucleotide sequence ID" value="NZ_CP019604.1"/>
</dbReference>